<protein>
    <submittedName>
        <fullName evidence="1">Uncharacterized protein</fullName>
    </submittedName>
</protein>
<reference evidence="1" key="1">
    <citation type="submission" date="2021-02" db="EMBL/GenBank/DDBJ databases">
        <authorList>
            <person name="Nowell W R."/>
        </authorList>
    </citation>
    <scope>NUCLEOTIDE SEQUENCE</scope>
</reference>
<accession>A0A8S2XL18</accession>
<sequence>MRYSLLVTQQRL</sequence>
<name>A0A8S2XL18_9BILA</name>
<organism evidence="1 2">
    <name type="scientific">Didymodactylos carnosus</name>
    <dbReference type="NCBI Taxonomy" id="1234261"/>
    <lineage>
        <taxon>Eukaryota</taxon>
        <taxon>Metazoa</taxon>
        <taxon>Spiralia</taxon>
        <taxon>Gnathifera</taxon>
        <taxon>Rotifera</taxon>
        <taxon>Eurotatoria</taxon>
        <taxon>Bdelloidea</taxon>
        <taxon>Philodinida</taxon>
        <taxon>Philodinidae</taxon>
        <taxon>Didymodactylos</taxon>
    </lineage>
</organism>
<proteinExistence type="predicted"/>
<gene>
    <name evidence="1" type="ORF">TMI583_LOCUS48098</name>
</gene>
<dbReference type="Proteomes" id="UP000682733">
    <property type="component" value="Unassembled WGS sequence"/>
</dbReference>
<evidence type="ECO:0000313" key="1">
    <source>
        <dbReference type="EMBL" id="CAF4504475.1"/>
    </source>
</evidence>
<comment type="caution">
    <text evidence="1">The sequence shown here is derived from an EMBL/GenBank/DDBJ whole genome shotgun (WGS) entry which is preliminary data.</text>
</comment>
<evidence type="ECO:0000313" key="2">
    <source>
        <dbReference type="Proteomes" id="UP000682733"/>
    </source>
</evidence>
<feature type="non-terminal residue" evidence="1">
    <location>
        <position position="12"/>
    </location>
</feature>
<dbReference type="EMBL" id="CAJOBA010096360">
    <property type="protein sequence ID" value="CAF4504475.1"/>
    <property type="molecule type" value="Genomic_DNA"/>
</dbReference>